<feature type="compositionally biased region" description="Low complexity" evidence="1">
    <location>
        <begin position="45"/>
        <end position="67"/>
    </location>
</feature>
<feature type="compositionally biased region" description="Low complexity" evidence="1">
    <location>
        <begin position="439"/>
        <end position="451"/>
    </location>
</feature>
<feature type="region of interest" description="Disordered" evidence="1">
    <location>
        <begin position="419"/>
        <end position="461"/>
    </location>
</feature>
<feature type="region of interest" description="Disordered" evidence="1">
    <location>
        <begin position="393"/>
        <end position="412"/>
    </location>
</feature>
<evidence type="ECO:0000313" key="3">
    <source>
        <dbReference type="Proteomes" id="UP000604765"/>
    </source>
</evidence>
<feature type="compositionally biased region" description="Polar residues" evidence="1">
    <location>
        <begin position="68"/>
        <end position="94"/>
    </location>
</feature>
<organism evidence="2 3">
    <name type="scientific">Lentilactobacillus fungorum</name>
    <dbReference type="NCBI Taxonomy" id="2201250"/>
    <lineage>
        <taxon>Bacteria</taxon>
        <taxon>Bacillati</taxon>
        <taxon>Bacillota</taxon>
        <taxon>Bacilli</taxon>
        <taxon>Lactobacillales</taxon>
        <taxon>Lactobacillaceae</taxon>
        <taxon>Lentilactobacillus</taxon>
    </lineage>
</organism>
<evidence type="ECO:0000313" key="2">
    <source>
        <dbReference type="EMBL" id="GHP14036.1"/>
    </source>
</evidence>
<reference evidence="2 3" key="1">
    <citation type="journal article" date="2021" name="Int. J. Syst. Evol. Microbiol.">
        <title>Lentilactobacillus fungorum sp. nov., isolated from spent mushroom substrates.</title>
        <authorList>
            <person name="Tohno M."/>
            <person name="Tanizawa Y."/>
            <person name="Kojima Y."/>
            <person name="Sakamoto M."/>
            <person name="Ohkuma M."/>
            <person name="Kobayashi H."/>
        </authorList>
    </citation>
    <scope>NUCLEOTIDE SEQUENCE [LARGE SCALE GENOMIC DNA]</scope>
    <source>
        <strain evidence="2 3">YK48G</strain>
    </source>
</reference>
<feature type="region of interest" description="Disordered" evidence="1">
    <location>
        <begin position="36"/>
        <end position="154"/>
    </location>
</feature>
<proteinExistence type="predicted"/>
<dbReference type="RefSeq" id="WP_203630045.1">
    <property type="nucleotide sequence ID" value="NZ_BNJR01000012.1"/>
</dbReference>
<feature type="compositionally biased region" description="Low complexity" evidence="1">
    <location>
        <begin position="137"/>
        <end position="154"/>
    </location>
</feature>
<name>A0ABQ3W156_9LACO</name>
<evidence type="ECO:0000256" key="1">
    <source>
        <dbReference type="SAM" id="MobiDB-lite"/>
    </source>
</evidence>
<feature type="region of interest" description="Disordered" evidence="1">
    <location>
        <begin position="538"/>
        <end position="563"/>
    </location>
</feature>
<feature type="compositionally biased region" description="Polar residues" evidence="1">
    <location>
        <begin position="119"/>
        <end position="136"/>
    </location>
</feature>
<feature type="compositionally biased region" description="Low complexity" evidence="1">
    <location>
        <begin position="107"/>
        <end position="118"/>
    </location>
</feature>
<keyword evidence="3" id="KW-1185">Reference proteome</keyword>
<dbReference type="Gene3D" id="3.10.20.320">
    <property type="entry name" value="Putative peptidoglycan bound protein (lpxtg motif)"/>
    <property type="match status" value="1"/>
</dbReference>
<dbReference type="EMBL" id="BNJR01000012">
    <property type="protein sequence ID" value="GHP14036.1"/>
    <property type="molecule type" value="Genomic_DNA"/>
</dbReference>
<evidence type="ECO:0008006" key="4">
    <source>
        <dbReference type="Google" id="ProtNLM"/>
    </source>
</evidence>
<dbReference type="Proteomes" id="UP000604765">
    <property type="component" value="Unassembled WGS sequence"/>
</dbReference>
<feature type="compositionally biased region" description="Polar residues" evidence="1">
    <location>
        <begin position="393"/>
        <end position="407"/>
    </location>
</feature>
<protein>
    <recommendedName>
        <fullName evidence="4">Cell surface protein</fullName>
    </recommendedName>
</protein>
<sequence length="591" mass="62301">MPEHQMLSYKKAIGLGLIPIFWGLLSSTPISVSADEFKPATNPESPTTGSQTAQPTSSTATESTATANQPQITYPATNQASDAAESTNPSQTTGDPYPVADTTTIKPTTPSAASPNTTDMTANDSQNSGSTSTHSQPAESATAAAPTSTSVAADPDVAPTTAAAAEKTVDPTVTTTDASAATTNQLTNLVENSVHDTPTQAQQAAFTALVAAYLTTFNQTHQTNYQLLKANPNAGNLESDLWDPATTTDQQLLYKNLSTLLNQFIADNRLYLLKTFKSAGTDLSFDLTTGGGSHLNIGKILVIPIYVIDTDEAGHQLSKPVTVAANNGDGLRYGGSWSTTAANLPGYQLVTRPAIASGTWDASFDYGLLNDQGELIIRYVYTKLPITPTVQPATISSEQPSQPTTQAAAVESEPFTPVATVEPQPTTAKPASLSHAASANPKPAKPAVNKPKPAKKVTTKPAARIEPVTITANANLRATAAQSGHQPVYYRYHVTKSVQRPAAVEPPTVPTVSPITMSKPLNPIQKLRLDLQVTNQQSPQLANPPITPNHQLAKHPSGNPSHTQLGLYFATLSGLINFGTTRNEENHSQNQ</sequence>
<comment type="caution">
    <text evidence="2">The sequence shown here is derived from an EMBL/GenBank/DDBJ whole genome shotgun (WGS) entry which is preliminary data.</text>
</comment>
<accession>A0ABQ3W156</accession>
<gene>
    <name evidence="2" type="ORF">YK48G_14610</name>
</gene>